<dbReference type="EMBL" id="JAGMUU010000002">
    <property type="protein sequence ID" value="KAH7159758.1"/>
    <property type="molecule type" value="Genomic_DNA"/>
</dbReference>
<feature type="compositionally biased region" description="Basic and acidic residues" evidence="1">
    <location>
        <begin position="1"/>
        <end position="10"/>
    </location>
</feature>
<evidence type="ECO:0000256" key="1">
    <source>
        <dbReference type="SAM" id="MobiDB-lite"/>
    </source>
</evidence>
<dbReference type="AlphaFoldDB" id="A0A9P9JC01"/>
<dbReference type="Proteomes" id="UP000717696">
    <property type="component" value="Unassembled WGS sequence"/>
</dbReference>
<proteinExistence type="predicted"/>
<keyword evidence="3" id="KW-1185">Reference proteome</keyword>
<reference evidence="2" key="1">
    <citation type="journal article" date="2021" name="Nat. Commun.">
        <title>Genetic determinants of endophytism in the Arabidopsis root mycobiome.</title>
        <authorList>
            <person name="Mesny F."/>
            <person name="Miyauchi S."/>
            <person name="Thiergart T."/>
            <person name="Pickel B."/>
            <person name="Atanasova L."/>
            <person name="Karlsson M."/>
            <person name="Huettel B."/>
            <person name="Barry K.W."/>
            <person name="Haridas S."/>
            <person name="Chen C."/>
            <person name="Bauer D."/>
            <person name="Andreopoulos W."/>
            <person name="Pangilinan J."/>
            <person name="LaButti K."/>
            <person name="Riley R."/>
            <person name="Lipzen A."/>
            <person name="Clum A."/>
            <person name="Drula E."/>
            <person name="Henrissat B."/>
            <person name="Kohler A."/>
            <person name="Grigoriev I.V."/>
            <person name="Martin F.M."/>
            <person name="Hacquard S."/>
        </authorList>
    </citation>
    <scope>NUCLEOTIDE SEQUENCE</scope>
    <source>
        <strain evidence="2">MPI-CAGE-AT-0021</strain>
    </source>
</reference>
<name>A0A9P9JC01_9HYPO</name>
<evidence type="ECO:0000313" key="2">
    <source>
        <dbReference type="EMBL" id="KAH7159758.1"/>
    </source>
</evidence>
<organism evidence="2 3">
    <name type="scientific">Dactylonectria estremocensis</name>
    <dbReference type="NCBI Taxonomy" id="1079267"/>
    <lineage>
        <taxon>Eukaryota</taxon>
        <taxon>Fungi</taxon>
        <taxon>Dikarya</taxon>
        <taxon>Ascomycota</taxon>
        <taxon>Pezizomycotina</taxon>
        <taxon>Sordariomycetes</taxon>
        <taxon>Hypocreomycetidae</taxon>
        <taxon>Hypocreales</taxon>
        <taxon>Nectriaceae</taxon>
        <taxon>Dactylonectria</taxon>
    </lineage>
</organism>
<evidence type="ECO:0000313" key="3">
    <source>
        <dbReference type="Proteomes" id="UP000717696"/>
    </source>
</evidence>
<protein>
    <submittedName>
        <fullName evidence="2">Uncharacterized protein</fullName>
    </submittedName>
</protein>
<feature type="region of interest" description="Disordered" evidence="1">
    <location>
        <begin position="1"/>
        <end position="45"/>
    </location>
</feature>
<sequence length="154" mass="17193">MRYHRGERQRTRAQGLRIASSRFQRPSQIPPHVSPSPSNYASDGATASVFSSERAEFSRITRHHPHQTDSVLFVYVVFLPVLPTHYPGTVTLPAATVSGCPLLDRDTRGWHQPPQPASVVTVYCLTHIVPCHATREGCHILKRAQTIRSTTFSP</sequence>
<accession>A0A9P9JC01</accession>
<comment type="caution">
    <text evidence="2">The sequence shown here is derived from an EMBL/GenBank/DDBJ whole genome shotgun (WGS) entry which is preliminary data.</text>
</comment>
<gene>
    <name evidence="2" type="ORF">B0J13DRAFT_539596</name>
</gene>